<dbReference type="Proteomes" id="UP000294887">
    <property type="component" value="Unassembled WGS sequence"/>
</dbReference>
<dbReference type="InterPro" id="IPR027945">
    <property type="entry name" value="SseB_C"/>
</dbReference>
<feature type="domain" description="SseB protein C-terminal" evidence="2">
    <location>
        <begin position="142"/>
        <end position="249"/>
    </location>
</feature>
<name>A0A4R1F876_9GAMM</name>
<dbReference type="AlphaFoldDB" id="A0A4R1F876"/>
<dbReference type="EMBL" id="SMFQ01000002">
    <property type="protein sequence ID" value="TCJ88879.1"/>
    <property type="molecule type" value="Genomic_DNA"/>
</dbReference>
<keyword evidence="4" id="KW-1185">Reference proteome</keyword>
<dbReference type="OrthoDB" id="5622177at2"/>
<dbReference type="RefSeq" id="WP_131904551.1">
    <property type="nucleotide sequence ID" value="NZ_BAAAFU010000008.1"/>
</dbReference>
<protein>
    <submittedName>
        <fullName evidence="3">Type III secretion system (T3SS) SseB-like protein</fullName>
    </submittedName>
</protein>
<comment type="caution">
    <text evidence="3">The sequence shown here is derived from an EMBL/GenBank/DDBJ whole genome shotgun (WGS) entry which is preliminary data.</text>
</comment>
<dbReference type="Pfam" id="PF14581">
    <property type="entry name" value="SseB_C"/>
    <property type="match status" value="1"/>
</dbReference>
<reference evidence="3 4" key="1">
    <citation type="submission" date="2019-03" db="EMBL/GenBank/DDBJ databases">
        <title>Genomic Encyclopedia of Type Strains, Phase IV (KMG-IV): sequencing the most valuable type-strain genomes for metagenomic binning, comparative biology and taxonomic classification.</title>
        <authorList>
            <person name="Goeker M."/>
        </authorList>
    </citation>
    <scope>NUCLEOTIDE SEQUENCE [LARGE SCALE GENOMIC DNA]</scope>
    <source>
        <strain evidence="3 4">DSM 24830</strain>
    </source>
</reference>
<gene>
    <name evidence="3" type="ORF">EV695_0739</name>
</gene>
<accession>A0A4R1F876</accession>
<dbReference type="InterPro" id="IPR009839">
    <property type="entry name" value="SseB_N"/>
</dbReference>
<proteinExistence type="predicted"/>
<dbReference type="Pfam" id="PF07179">
    <property type="entry name" value="SseB"/>
    <property type="match status" value="1"/>
</dbReference>
<sequence>MLLPTNDLEKALHKAAADHNEAPAFYEALMESKIFVLGKPEEEDTGNFTLEEEQAVIIQHWERETDQSPVVPFFTSLQMLQQAIASDEPYLELTTVDLFQLTMGAPLVLNPNSEFGMEFDPEDIAILLDTDLMENNELTLDEHTEVLLGMPENVSETFTGVLTEYFSRQKEVEAAYLGTIQIPADDDKEHLMVGIQGKGKFEKIIDTAIQKISLLEDDMMYETVDFYVVDQDDPDISQFMVENIVPFYTAESRVMH</sequence>
<organism evidence="3 4">
    <name type="scientific">Cocleimonas flava</name>
    <dbReference type="NCBI Taxonomy" id="634765"/>
    <lineage>
        <taxon>Bacteria</taxon>
        <taxon>Pseudomonadati</taxon>
        <taxon>Pseudomonadota</taxon>
        <taxon>Gammaproteobacteria</taxon>
        <taxon>Thiotrichales</taxon>
        <taxon>Thiotrichaceae</taxon>
        <taxon>Cocleimonas</taxon>
    </lineage>
</organism>
<feature type="domain" description="SseB protein N-terminal" evidence="1">
    <location>
        <begin position="8"/>
        <end position="125"/>
    </location>
</feature>
<evidence type="ECO:0000313" key="3">
    <source>
        <dbReference type="EMBL" id="TCJ88879.1"/>
    </source>
</evidence>
<evidence type="ECO:0000259" key="1">
    <source>
        <dbReference type="Pfam" id="PF07179"/>
    </source>
</evidence>
<evidence type="ECO:0000259" key="2">
    <source>
        <dbReference type="Pfam" id="PF14581"/>
    </source>
</evidence>
<evidence type="ECO:0000313" key="4">
    <source>
        <dbReference type="Proteomes" id="UP000294887"/>
    </source>
</evidence>